<dbReference type="Pfam" id="PF00440">
    <property type="entry name" value="TetR_N"/>
    <property type="match status" value="1"/>
</dbReference>
<name>A0A7W3ZFR7_9PSEU</name>
<keyword evidence="5" id="KW-1185">Reference proteome</keyword>
<dbReference type="SUPFAM" id="SSF46689">
    <property type="entry name" value="Homeodomain-like"/>
    <property type="match status" value="1"/>
</dbReference>
<protein>
    <submittedName>
        <fullName evidence="4">TetR/AcrR family transcriptional regulator</fullName>
    </submittedName>
</protein>
<dbReference type="Gene3D" id="1.10.10.60">
    <property type="entry name" value="Homeodomain-like"/>
    <property type="match status" value="1"/>
</dbReference>
<reference evidence="4 5" key="1">
    <citation type="submission" date="2020-08" db="EMBL/GenBank/DDBJ databases">
        <title>Amycolatopsis sp. nov. DR6-1 isolated from Dendrobium heterocarpum.</title>
        <authorList>
            <person name="Tedsree N."/>
            <person name="Kuncharoen N."/>
            <person name="Likhitwitayawuid K."/>
            <person name="Tanasupawat S."/>
        </authorList>
    </citation>
    <scope>NUCLEOTIDE SEQUENCE [LARGE SCALE GENOMIC DNA]</scope>
    <source>
        <strain evidence="4 5">DR6-1</strain>
    </source>
</reference>
<dbReference type="GO" id="GO:0000976">
    <property type="term" value="F:transcription cis-regulatory region binding"/>
    <property type="evidence" value="ECO:0007669"/>
    <property type="project" value="TreeGrafter"/>
</dbReference>
<dbReference type="SUPFAM" id="SSF48498">
    <property type="entry name" value="Tetracyclin repressor-like, C-terminal domain"/>
    <property type="match status" value="1"/>
</dbReference>
<feature type="DNA-binding region" description="H-T-H motif" evidence="2">
    <location>
        <begin position="32"/>
        <end position="51"/>
    </location>
</feature>
<gene>
    <name evidence="4" type="ORF">H4281_40050</name>
</gene>
<dbReference type="PANTHER" id="PTHR30055">
    <property type="entry name" value="HTH-TYPE TRANSCRIPTIONAL REGULATOR RUTR"/>
    <property type="match status" value="1"/>
</dbReference>
<organism evidence="4 5">
    <name type="scientific">Amycolatopsis dendrobii</name>
    <dbReference type="NCBI Taxonomy" id="2760662"/>
    <lineage>
        <taxon>Bacteria</taxon>
        <taxon>Bacillati</taxon>
        <taxon>Actinomycetota</taxon>
        <taxon>Actinomycetes</taxon>
        <taxon>Pseudonocardiales</taxon>
        <taxon>Pseudonocardiaceae</taxon>
        <taxon>Amycolatopsis</taxon>
    </lineage>
</organism>
<proteinExistence type="predicted"/>
<dbReference type="InterPro" id="IPR036271">
    <property type="entry name" value="Tet_transcr_reg_TetR-rel_C_sf"/>
</dbReference>
<dbReference type="InterPro" id="IPR039536">
    <property type="entry name" value="TetR_C_Proteobacteria"/>
</dbReference>
<evidence type="ECO:0000313" key="5">
    <source>
        <dbReference type="Proteomes" id="UP000526734"/>
    </source>
</evidence>
<sequence>MARSTPGVTRQHLVEAAAQLFAERGFGKTSTADIQRACGLNPGSGALYKHFPSKRALLEEIVQQHLAGISDRSRQAAAVPEAPEEALPVLARLVWDSMRRDRAALRIIFRELEPFPDLLEQMWQGVLGSVYTVATEWIASGVRRGDFQVEDPEATASVLLASLTYYPILDALVGHTPGDVDEEAFLAAWTLQARLSLGLKDR</sequence>
<dbReference type="GO" id="GO:0003700">
    <property type="term" value="F:DNA-binding transcription factor activity"/>
    <property type="evidence" value="ECO:0007669"/>
    <property type="project" value="TreeGrafter"/>
</dbReference>
<dbReference type="InterPro" id="IPR050109">
    <property type="entry name" value="HTH-type_TetR-like_transc_reg"/>
</dbReference>
<evidence type="ECO:0000256" key="2">
    <source>
        <dbReference type="PROSITE-ProRule" id="PRU00335"/>
    </source>
</evidence>
<dbReference type="Gene3D" id="1.10.357.10">
    <property type="entry name" value="Tetracycline Repressor, domain 2"/>
    <property type="match status" value="1"/>
</dbReference>
<evidence type="ECO:0000256" key="1">
    <source>
        <dbReference type="ARBA" id="ARBA00023125"/>
    </source>
</evidence>
<dbReference type="AlphaFoldDB" id="A0A7W3ZFR7"/>
<dbReference type="InterPro" id="IPR009057">
    <property type="entry name" value="Homeodomain-like_sf"/>
</dbReference>
<dbReference type="EMBL" id="JACGZW010000019">
    <property type="protein sequence ID" value="MBB1159372.1"/>
    <property type="molecule type" value="Genomic_DNA"/>
</dbReference>
<dbReference type="RefSeq" id="WP_182896059.1">
    <property type="nucleotide sequence ID" value="NZ_JACGZW010000019.1"/>
</dbReference>
<dbReference type="PANTHER" id="PTHR30055:SF223">
    <property type="entry name" value="HTH-TYPE TRANSCRIPTIONAL REGULATOR UIDR"/>
    <property type="match status" value="1"/>
</dbReference>
<dbReference type="PROSITE" id="PS50977">
    <property type="entry name" value="HTH_TETR_2"/>
    <property type="match status" value="1"/>
</dbReference>
<dbReference type="InterPro" id="IPR001647">
    <property type="entry name" value="HTH_TetR"/>
</dbReference>
<evidence type="ECO:0000259" key="3">
    <source>
        <dbReference type="PROSITE" id="PS50977"/>
    </source>
</evidence>
<accession>A0A7W3ZFR7</accession>
<comment type="caution">
    <text evidence="4">The sequence shown here is derived from an EMBL/GenBank/DDBJ whole genome shotgun (WGS) entry which is preliminary data.</text>
</comment>
<keyword evidence="1 2" id="KW-0238">DNA-binding</keyword>
<dbReference type="Proteomes" id="UP000526734">
    <property type="component" value="Unassembled WGS sequence"/>
</dbReference>
<dbReference type="Pfam" id="PF14246">
    <property type="entry name" value="TetR_C_7"/>
    <property type="match status" value="1"/>
</dbReference>
<feature type="domain" description="HTH tetR-type" evidence="3">
    <location>
        <begin position="7"/>
        <end position="69"/>
    </location>
</feature>
<evidence type="ECO:0000313" key="4">
    <source>
        <dbReference type="EMBL" id="MBB1159372.1"/>
    </source>
</evidence>